<keyword evidence="2" id="KW-1185">Reference proteome</keyword>
<dbReference type="InterPro" id="IPR029063">
    <property type="entry name" value="SAM-dependent_MTases_sf"/>
</dbReference>
<proteinExistence type="predicted"/>
<dbReference type="EMBL" id="BONY01000106">
    <property type="protein sequence ID" value="GIH10791.1"/>
    <property type="molecule type" value="Genomic_DNA"/>
</dbReference>
<protein>
    <recommendedName>
        <fullName evidence="3">Class I SAM-dependent methyltransferase</fullName>
    </recommendedName>
</protein>
<gene>
    <name evidence="1" type="ORF">Rhe02_88580</name>
</gene>
<evidence type="ECO:0000313" key="2">
    <source>
        <dbReference type="Proteomes" id="UP000612899"/>
    </source>
</evidence>
<dbReference type="Pfam" id="PF13578">
    <property type="entry name" value="Methyltransf_24"/>
    <property type="match status" value="1"/>
</dbReference>
<dbReference type="Proteomes" id="UP000612899">
    <property type="component" value="Unassembled WGS sequence"/>
</dbReference>
<dbReference type="AlphaFoldDB" id="A0A8J3QKI4"/>
<dbReference type="SUPFAM" id="SSF53335">
    <property type="entry name" value="S-adenosyl-L-methionine-dependent methyltransferases"/>
    <property type="match status" value="1"/>
</dbReference>
<dbReference type="RefSeq" id="WP_203914507.1">
    <property type="nucleotide sequence ID" value="NZ_BONY01000106.1"/>
</dbReference>
<name>A0A8J3QKI4_9ACTN</name>
<comment type="caution">
    <text evidence="1">The sequence shown here is derived from an EMBL/GenBank/DDBJ whole genome shotgun (WGS) entry which is preliminary data.</text>
</comment>
<sequence>MPSAVASRLRGVPAWLGQLGRPYPPGHFHSPLPDLDEVRRRDEQLFTSPRSVAGIDLRAQDQLALLEEFSALAQELPFVAHQVPHLRYHLANKWFAHGDGVALYCMLRRLRPAHYVEIGSGWSSALALDVNERFLGRSMRFTFIEPHPQRLKSLLRPGDAEQVSLIEAPLYEASLPDLVPGDMLFIDSSHVSRIGSDVNQLFLEVIPGLPAGVHVHIHDIFYPFEYPRRWIYRGRAWNESYLLRALLINNDHLEISWFNSYLAHRHRDTVAAALPHWGVDPGSSIWLTTR</sequence>
<evidence type="ECO:0008006" key="3">
    <source>
        <dbReference type="Google" id="ProtNLM"/>
    </source>
</evidence>
<evidence type="ECO:0000313" key="1">
    <source>
        <dbReference type="EMBL" id="GIH10791.1"/>
    </source>
</evidence>
<accession>A0A8J3QKI4</accession>
<dbReference type="Gene3D" id="3.40.50.150">
    <property type="entry name" value="Vaccinia Virus protein VP39"/>
    <property type="match status" value="1"/>
</dbReference>
<organism evidence="1 2">
    <name type="scientific">Rhizocola hellebori</name>
    <dbReference type="NCBI Taxonomy" id="1392758"/>
    <lineage>
        <taxon>Bacteria</taxon>
        <taxon>Bacillati</taxon>
        <taxon>Actinomycetota</taxon>
        <taxon>Actinomycetes</taxon>
        <taxon>Micromonosporales</taxon>
        <taxon>Micromonosporaceae</taxon>
        <taxon>Rhizocola</taxon>
    </lineage>
</organism>
<reference evidence="1" key="1">
    <citation type="submission" date="2021-01" db="EMBL/GenBank/DDBJ databases">
        <title>Whole genome shotgun sequence of Rhizocola hellebori NBRC 109834.</title>
        <authorList>
            <person name="Komaki H."/>
            <person name="Tamura T."/>
        </authorList>
    </citation>
    <scope>NUCLEOTIDE SEQUENCE</scope>
    <source>
        <strain evidence="1">NBRC 109834</strain>
    </source>
</reference>